<feature type="region of interest" description="Disordered" evidence="1">
    <location>
        <begin position="487"/>
        <end position="506"/>
    </location>
</feature>
<dbReference type="GeneID" id="19157917"/>
<feature type="region of interest" description="Disordered" evidence="1">
    <location>
        <begin position="122"/>
        <end position="156"/>
    </location>
</feature>
<feature type="compositionally biased region" description="Low complexity" evidence="1">
    <location>
        <begin position="818"/>
        <end position="840"/>
    </location>
</feature>
<comment type="caution">
    <text evidence="2">The sequence shown here is derived from an EMBL/GenBank/DDBJ whole genome shotgun (WGS) entry which is preliminary data.</text>
</comment>
<dbReference type="AlphaFoldDB" id="W9ZJE6"/>
<dbReference type="STRING" id="1182541.W9ZJE6"/>
<dbReference type="RefSeq" id="XP_007722118.1">
    <property type="nucleotide sequence ID" value="XM_007723928.1"/>
</dbReference>
<feature type="compositionally biased region" description="Low complexity" evidence="1">
    <location>
        <begin position="139"/>
        <end position="150"/>
    </location>
</feature>
<feature type="region of interest" description="Disordered" evidence="1">
    <location>
        <begin position="170"/>
        <end position="206"/>
    </location>
</feature>
<dbReference type="eggNOG" id="ENOG502QQEE">
    <property type="taxonomic scope" value="Eukaryota"/>
</dbReference>
<gene>
    <name evidence="2" type="ORF">A1O1_03020</name>
</gene>
<dbReference type="Proteomes" id="UP000019484">
    <property type="component" value="Unassembled WGS sequence"/>
</dbReference>
<keyword evidence="3" id="KW-1185">Reference proteome</keyword>
<proteinExistence type="predicted"/>
<reference evidence="2 3" key="1">
    <citation type="submission" date="2013-03" db="EMBL/GenBank/DDBJ databases">
        <title>The Genome Sequence of Capronia coronata CBS 617.96.</title>
        <authorList>
            <consortium name="The Broad Institute Genomics Platform"/>
            <person name="Cuomo C."/>
            <person name="de Hoog S."/>
            <person name="Gorbushina A."/>
            <person name="Walker B."/>
            <person name="Young S.K."/>
            <person name="Zeng Q."/>
            <person name="Gargeya S."/>
            <person name="Fitzgerald M."/>
            <person name="Haas B."/>
            <person name="Abouelleil A."/>
            <person name="Allen A.W."/>
            <person name="Alvarado L."/>
            <person name="Arachchi H.M."/>
            <person name="Berlin A.M."/>
            <person name="Chapman S.B."/>
            <person name="Gainer-Dewar J."/>
            <person name="Goldberg J."/>
            <person name="Griggs A."/>
            <person name="Gujja S."/>
            <person name="Hansen M."/>
            <person name="Howarth C."/>
            <person name="Imamovic A."/>
            <person name="Ireland A."/>
            <person name="Larimer J."/>
            <person name="McCowan C."/>
            <person name="Murphy C."/>
            <person name="Pearson M."/>
            <person name="Poon T.W."/>
            <person name="Priest M."/>
            <person name="Roberts A."/>
            <person name="Saif S."/>
            <person name="Shea T."/>
            <person name="Sisk P."/>
            <person name="Sykes S."/>
            <person name="Wortman J."/>
            <person name="Nusbaum C."/>
            <person name="Birren B."/>
        </authorList>
    </citation>
    <scope>NUCLEOTIDE SEQUENCE [LARGE SCALE GENOMIC DNA]</scope>
    <source>
        <strain evidence="2 3">CBS 617.96</strain>
    </source>
</reference>
<feature type="compositionally biased region" description="Basic and acidic residues" evidence="1">
    <location>
        <begin position="496"/>
        <end position="506"/>
    </location>
</feature>
<dbReference type="HOGENOM" id="CLU_013291_0_0_1"/>
<feature type="region of interest" description="Disordered" evidence="1">
    <location>
        <begin position="753"/>
        <end position="775"/>
    </location>
</feature>
<feature type="region of interest" description="Disordered" evidence="1">
    <location>
        <begin position="790"/>
        <end position="840"/>
    </location>
</feature>
<dbReference type="OrthoDB" id="193499at2759"/>
<feature type="region of interest" description="Disordered" evidence="1">
    <location>
        <begin position="658"/>
        <end position="683"/>
    </location>
</feature>
<feature type="region of interest" description="Disordered" evidence="1">
    <location>
        <begin position="521"/>
        <end position="540"/>
    </location>
</feature>
<organism evidence="2 3">
    <name type="scientific">Capronia coronata CBS 617.96</name>
    <dbReference type="NCBI Taxonomy" id="1182541"/>
    <lineage>
        <taxon>Eukaryota</taxon>
        <taxon>Fungi</taxon>
        <taxon>Dikarya</taxon>
        <taxon>Ascomycota</taxon>
        <taxon>Pezizomycotina</taxon>
        <taxon>Eurotiomycetes</taxon>
        <taxon>Chaetothyriomycetidae</taxon>
        <taxon>Chaetothyriales</taxon>
        <taxon>Herpotrichiellaceae</taxon>
        <taxon>Capronia</taxon>
    </lineage>
</organism>
<evidence type="ECO:0000313" key="2">
    <source>
        <dbReference type="EMBL" id="EXJ94624.1"/>
    </source>
</evidence>
<dbReference type="EMBL" id="AMWN01000002">
    <property type="protein sequence ID" value="EXJ94624.1"/>
    <property type="molecule type" value="Genomic_DNA"/>
</dbReference>
<feature type="compositionally biased region" description="Polar residues" evidence="1">
    <location>
        <begin position="753"/>
        <end position="766"/>
    </location>
</feature>
<evidence type="ECO:0000256" key="1">
    <source>
        <dbReference type="SAM" id="MobiDB-lite"/>
    </source>
</evidence>
<name>W9ZJE6_9EURO</name>
<accession>W9ZJE6</accession>
<sequence>MADSCPQPLLPAFAIRDLNGAETPPAVVQITAHQYDSTVQTEPDVVLSYMDDDDGELITVGSSFELEQRLDEPARHSTMPIPMPLKTSPDAEDSMMHIFDIQHNGKSLTTWKNYEAYTSKKMTSGGPPATAGKVNQYESTSPQSQSAPKASAHEASMGQVIVKPDQSTKDSLLSNLNAPPAMSEHATSGATPTAPKSGRSSDKGSSWSDNQLFELFDNLGLSLAPIANMLDTAAVGLRQVADKTAKAEPVPVEDLLSGLKAIIADVGELGREVLATLDLGLDHYKANRENDKIETSVSKPVAQPSPFVPSHVSGKAEAPLKAEASAKKVYFIDTTPFSAEQKADSVNAPAPPARRCSGSKISFHLPGTQKPMLSERSQHNPLHSVGSYLTETEALRPSNTKASILDLEPSEPDFSARYPPLLSLRKAKSVGGLHNKSQVPSSLNHTGMNAASASTRYPTIGQFEQQTRLKPVATFDEKQDSRYNAAVGVTSPGDVPKSRKTEVYKKPSVEDDLVLEQAGKKSKGAMPDIKNNTALPPTSVPGAWPEHKAEELHPVGAATTQSYLDSIISVAPNISAASTRAEISEGLSQRAYGPISDMYHRAETASLPRRYHTVGGTNPAARLNGPFDPLVPLISHHSDRPAGGRSAAYTPTWMTSNDYPALDKRRPTHSTLTAEDRRPNGQPEDFTYPYAPGNGDWSCSPPISAARHADALSRAQSTSARYRHVAGHSPQFSRLRARHADFFRPSFDGLTTKPSVVRPSSDSTTVGLAPPVPTQTRLSSLTIPIDTQVRYKDSSPEAGRPALSTTSSRMARPSLTLSPIITPTPYTRPRGRSGASAPAPTSTALVDLCVKNLKAMGYGVEDCNEMSRLTIYASAAAGDIATAIEMIEEDREAAKELTER</sequence>
<evidence type="ECO:0000313" key="3">
    <source>
        <dbReference type="Proteomes" id="UP000019484"/>
    </source>
</evidence>
<protein>
    <submittedName>
        <fullName evidence="2">Uncharacterized protein</fullName>
    </submittedName>
</protein>